<reference evidence="1 2" key="1">
    <citation type="submission" date="2016-02" db="EMBL/GenBank/DDBJ databases">
        <title>Genome analysis of coral dinoflagellate symbionts highlights evolutionary adaptations to a symbiotic lifestyle.</title>
        <authorList>
            <person name="Aranda M."/>
            <person name="Li Y."/>
            <person name="Liew Y.J."/>
            <person name="Baumgarten S."/>
            <person name="Simakov O."/>
            <person name="Wilson M."/>
            <person name="Piel J."/>
            <person name="Ashoor H."/>
            <person name="Bougouffa S."/>
            <person name="Bajic V.B."/>
            <person name="Ryu T."/>
            <person name="Ravasi T."/>
            <person name="Bayer T."/>
            <person name="Micklem G."/>
            <person name="Kim H."/>
            <person name="Bhak J."/>
            <person name="Lajeunesse T.C."/>
            <person name="Voolstra C.R."/>
        </authorList>
    </citation>
    <scope>NUCLEOTIDE SEQUENCE [LARGE SCALE GENOMIC DNA]</scope>
    <source>
        <strain evidence="1 2">CCMP2467</strain>
    </source>
</reference>
<comment type="caution">
    <text evidence="1">The sequence shown here is derived from an EMBL/GenBank/DDBJ whole genome shotgun (WGS) entry which is preliminary data.</text>
</comment>
<organism evidence="1 2">
    <name type="scientific">Symbiodinium microadriaticum</name>
    <name type="common">Dinoflagellate</name>
    <name type="synonym">Zooxanthella microadriatica</name>
    <dbReference type="NCBI Taxonomy" id="2951"/>
    <lineage>
        <taxon>Eukaryota</taxon>
        <taxon>Sar</taxon>
        <taxon>Alveolata</taxon>
        <taxon>Dinophyceae</taxon>
        <taxon>Suessiales</taxon>
        <taxon>Symbiodiniaceae</taxon>
        <taxon>Symbiodinium</taxon>
    </lineage>
</organism>
<gene>
    <name evidence="1" type="ORF">AK812_SmicGene32190</name>
</gene>
<dbReference type="OrthoDB" id="445959at2759"/>
<sequence length="140" mass="15314">MLRCCGAAEEVSSKTAVQKVAQILMPFDAWRGFSPTGLTPHTAEASTRPMTTSSGVEVWTLKETTSTIFPDRGGTPLETEAREVSSGTLCFAVFLLLANILRTFHQPLLAWTGTVTWCPRRQAKDSSSQEPKDELHMAEA</sequence>
<accession>A0A1Q9CUT0</accession>
<dbReference type="EMBL" id="LSRX01000904">
    <property type="protein sequence ID" value="OLP86683.1"/>
    <property type="molecule type" value="Genomic_DNA"/>
</dbReference>
<dbReference type="AlphaFoldDB" id="A0A1Q9CUT0"/>
<name>A0A1Q9CUT0_SYMMI</name>
<keyword evidence="2" id="KW-1185">Reference proteome</keyword>
<evidence type="ECO:0000313" key="1">
    <source>
        <dbReference type="EMBL" id="OLP86683.1"/>
    </source>
</evidence>
<proteinExistence type="predicted"/>
<evidence type="ECO:0000313" key="2">
    <source>
        <dbReference type="Proteomes" id="UP000186817"/>
    </source>
</evidence>
<protein>
    <submittedName>
        <fullName evidence="1">Uncharacterized protein</fullName>
    </submittedName>
</protein>
<dbReference type="Proteomes" id="UP000186817">
    <property type="component" value="Unassembled WGS sequence"/>
</dbReference>